<dbReference type="PANTHER" id="PTHR43128">
    <property type="entry name" value="L-2-HYDROXYCARBOXYLATE DEHYDROGENASE (NAD(P)(+))"/>
    <property type="match status" value="1"/>
</dbReference>
<dbReference type="AlphaFoldDB" id="A0A485PIX9"/>
<evidence type="ECO:0000256" key="2">
    <source>
        <dbReference type="ARBA" id="ARBA00023027"/>
    </source>
</evidence>
<dbReference type="InterPro" id="IPR015955">
    <property type="entry name" value="Lactate_DH/Glyco_Ohase_4_C"/>
</dbReference>
<evidence type="ECO:0000313" key="7">
    <source>
        <dbReference type="Proteomes" id="UP000386466"/>
    </source>
</evidence>
<comment type="function">
    <text evidence="3">Interconverts simultaneously and stereospecifically pyruvate and lactate with concomitant interconversion of NADH and NAD(+).</text>
</comment>
<sequence>MVKGMYGTENEIFLSLPCILKVQGLTSVINQKLKDDQVTQLKKSADILWDTQKDLKDL</sequence>
<gene>
    <name evidence="6" type="ORF">LYPA_23C001907</name>
</gene>
<dbReference type="GO" id="GO:0006089">
    <property type="term" value="P:lactate metabolic process"/>
    <property type="evidence" value="ECO:0007669"/>
    <property type="project" value="TreeGrafter"/>
</dbReference>
<comment type="catalytic activity">
    <reaction evidence="4">
        <text>(S)-lactate + NAD(+) = pyruvate + NADH + H(+)</text>
        <dbReference type="Rhea" id="RHEA:23444"/>
        <dbReference type="ChEBI" id="CHEBI:15361"/>
        <dbReference type="ChEBI" id="CHEBI:15378"/>
        <dbReference type="ChEBI" id="CHEBI:16651"/>
        <dbReference type="ChEBI" id="CHEBI:57540"/>
        <dbReference type="ChEBI" id="CHEBI:57945"/>
        <dbReference type="EC" id="1.1.1.27"/>
    </reaction>
    <physiologicalReaction direction="left-to-right" evidence="4">
        <dbReference type="Rhea" id="RHEA:23445"/>
    </physiologicalReaction>
    <physiologicalReaction direction="right-to-left" evidence="4">
        <dbReference type="Rhea" id="RHEA:23446"/>
    </physiologicalReaction>
</comment>
<dbReference type="Gene3D" id="3.90.110.10">
    <property type="entry name" value="Lactate dehydrogenase/glycoside hydrolase, family 4, C-terminal"/>
    <property type="match status" value="1"/>
</dbReference>
<evidence type="ECO:0000256" key="3">
    <source>
        <dbReference type="ARBA" id="ARBA00033729"/>
    </source>
</evidence>
<evidence type="ECO:0000256" key="1">
    <source>
        <dbReference type="ARBA" id="ARBA00022490"/>
    </source>
</evidence>
<dbReference type="Pfam" id="PF02866">
    <property type="entry name" value="Ldh_1_C"/>
    <property type="match status" value="1"/>
</dbReference>
<organism evidence="6 7">
    <name type="scientific">Lynx pardinus</name>
    <name type="common">Iberian lynx</name>
    <name type="synonym">Felis pardina</name>
    <dbReference type="NCBI Taxonomy" id="191816"/>
    <lineage>
        <taxon>Eukaryota</taxon>
        <taxon>Metazoa</taxon>
        <taxon>Chordata</taxon>
        <taxon>Craniata</taxon>
        <taxon>Vertebrata</taxon>
        <taxon>Euteleostomi</taxon>
        <taxon>Mammalia</taxon>
        <taxon>Eutheria</taxon>
        <taxon>Laurasiatheria</taxon>
        <taxon>Carnivora</taxon>
        <taxon>Feliformia</taxon>
        <taxon>Felidae</taxon>
        <taxon>Felinae</taxon>
        <taxon>Lynx</taxon>
    </lineage>
</organism>
<evidence type="ECO:0000259" key="5">
    <source>
        <dbReference type="Pfam" id="PF02866"/>
    </source>
</evidence>
<dbReference type="Proteomes" id="UP000386466">
    <property type="component" value="Unassembled WGS sequence"/>
</dbReference>
<protein>
    <submittedName>
        <fullName evidence="6">Achain human heart l-lactate dehydrogenase h</fullName>
    </submittedName>
</protein>
<keyword evidence="2" id="KW-0520">NAD</keyword>
<dbReference type="PANTHER" id="PTHR43128:SF2">
    <property type="entry name" value="L-LACTATE DEHYDROGENASE B CHAIN"/>
    <property type="match status" value="1"/>
</dbReference>
<dbReference type="GO" id="GO:0004459">
    <property type="term" value="F:L-lactate dehydrogenase (NAD+) activity"/>
    <property type="evidence" value="ECO:0007669"/>
    <property type="project" value="UniProtKB-EC"/>
</dbReference>
<evidence type="ECO:0000313" key="6">
    <source>
        <dbReference type="EMBL" id="VFV42182.1"/>
    </source>
</evidence>
<accession>A0A485PIX9</accession>
<dbReference type="EMBL" id="CAAGRJ010031573">
    <property type="protein sequence ID" value="VFV42182.1"/>
    <property type="molecule type" value="Genomic_DNA"/>
</dbReference>
<keyword evidence="1" id="KW-0963">Cytoplasm</keyword>
<dbReference type="InterPro" id="IPR022383">
    <property type="entry name" value="Lactate/malate_DH_C"/>
</dbReference>
<keyword evidence="7" id="KW-1185">Reference proteome</keyword>
<feature type="domain" description="Lactate/malate dehydrogenase C-terminal" evidence="5">
    <location>
        <begin position="3"/>
        <end position="54"/>
    </location>
</feature>
<proteinExistence type="predicted"/>
<evidence type="ECO:0000256" key="4">
    <source>
        <dbReference type="ARBA" id="ARBA00048275"/>
    </source>
</evidence>
<reference evidence="6 7" key="1">
    <citation type="submission" date="2019-01" db="EMBL/GenBank/DDBJ databases">
        <authorList>
            <person name="Alioto T."/>
            <person name="Alioto T."/>
        </authorList>
    </citation>
    <scope>NUCLEOTIDE SEQUENCE [LARGE SCALE GENOMIC DNA]</scope>
</reference>
<dbReference type="SUPFAM" id="SSF56327">
    <property type="entry name" value="LDH C-terminal domain-like"/>
    <property type="match status" value="1"/>
</dbReference>
<name>A0A485PIX9_LYNPA</name>